<keyword evidence="1 7" id="KW-0813">Transport</keyword>
<comment type="similarity">
    <text evidence="7">Belongs to the nucleoporin Nup84/Nup107 family.</text>
</comment>
<evidence type="ECO:0000256" key="1">
    <source>
        <dbReference type="ARBA" id="ARBA00022448"/>
    </source>
</evidence>
<reference evidence="8" key="1">
    <citation type="submission" date="2021-01" db="EMBL/GenBank/DDBJ databases">
        <title>Adiantum capillus-veneris genome.</title>
        <authorList>
            <person name="Fang Y."/>
            <person name="Liao Q."/>
        </authorList>
    </citation>
    <scope>NUCLEOTIDE SEQUENCE</scope>
    <source>
        <strain evidence="8">H3</strain>
        <tissue evidence="8">Leaf</tissue>
    </source>
</reference>
<comment type="caution">
    <text evidence="8">The sequence shown here is derived from an EMBL/GenBank/DDBJ whole genome shotgun (WGS) entry which is preliminary data.</text>
</comment>
<sequence length="1135" mass="127693">MVDGTYHDNFSSQTKVSSTQAQTFRPLVSVPLFNLAHAFAFEFQRLCGAESSRNAMMAGFIPNTSLDAAMEDEFGDRETYRRFRKRRSSAGMTNIQGTDEGFDSPLQNLLARKAADAVKEEYSPEGDKSFLGTPGWLCKSPGGSDLPGTHIPLKSLHDDQEFSPSAKGSALSLKVVKQEPEEVSDSGESSFSRFASVLQAALRGLMPFPELILQFEACCKDLAEHVREEATERHRAIEDLLMRQKAQMLHDESATWALIWHLFGKGFDDMELEDAVLSTSQHEACDFISTDATAQLCFRIVKWLEGLISKALDLDKQHKGWYAGSYLQKLGVWRQTQHSIRKMVGNAVLVQHLDPDAPSRERARLQEEDQNLEEELLDDIWKLLRAGRLEEARQLCRSAGQPWRAATLGGCGDLGPSPSPDMLIRDGKDVALQAVELESGISHQRRLWKWACFSASERIAESPDESRYEAAIYATQCGNTRRMLPVCRDWESACWAIVKSWLEVQVDMELARLHPAKTDQIKVNGDSGGMSEAIVEFSAGPINGPESWPHQVLDQQPRDLSSIFQKLLSGDLVHENVSRSCKDQQRQIQMNIMLGEVGQLLDLLRAWIVPPQDHDAHVRSHGNPQMIRFGAHLVLVLRHILADDVKEQFREKLWLVGDLILNTYAIFLFTQRREELVGTYAAQLAPYLCEELYLHMMELRQNDSVLVKYKIFLSALENLPFGTEDPLKGSVSNILERLLSRSRDVKRKVRHIKLEEVEEHQRQDSLEKAVVVQWLCFAPPSNLENAEELRLELLARAAHYSNLLLREFGLVSLRRNHKMPVGVHMLLGYLVEPLKQPLDYSLYPQLNLQENVSEIQEWREYFTCDALYRNWLKVEAANAQIQELSPEEKDLSLTAANEAISAMTSFIQRRGYAWLAESQCIGELTAFPLLLEIHAVGTLVSVSGSCLVPDATVCTALKSSLFSCVGEDTIHGRQVKVHTTASDVENCVNINMQCLAVVGDGIDSIDQDGGLLGAALATAVKGEMLHFQPGLSLEVFRLDAWYVDKDGKRSPAIYITQGLCRRCCLPELMLRCMQLRVFLASGGIFSTEEEDLVEYVASSEYAVHQLFSTRQLQEFLLLEREFTLHVVESAENDSA</sequence>
<dbReference type="OrthoDB" id="3098at2759"/>
<dbReference type="GO" id="GO:0006606">
    <property type="term" value="P:protein import into nucleus"/>
    <property type="evidence" value="ECO:0007669"/>
    <property type="project" value="TreeGrafter"/>
</dbReference>
<evidence type="ECO:0000313" key="8">
    <source>
        <dbReference type="EMBL" id="KAI5063312.1"/>
    </source>
</evidence>
<dbReference type="EMBL" id="JABFUD020000021">
    <property type="protein sequence ID" value="KAI5063312.1"/>
    <property type="molecule type" value="Genomic_DNA"/>
</dbReference>
<name>A0A9D4U954_ADICA</name>
<comment type="subcellular location">
    <subcellularLocation>
        <location evidence="7">Nucleus</location>
        <location evidence="7">Nuclear pore complex</location>
    </subcellularLocation>
    <subcellularLocation>
        <location evidence="7">Nucleus membrane</location>
    </subcellularLocation>
</comment>
<dbReference type="GO" id="GO:0006406">
    <property type="term" value="P:mRNA export from nucleus"/>
    <property type="evidence" value="ECO:0007669"/>
    <property type="project" value="TreeGrafter"/>
</dbReference>
<evidence type="ECO:0000256" key="6">
    <source>
        <dbReference type="ARBA" id="ARBA00023242"/>
    </source>
</evidence>
<keyword evidence="2" id="KW-0509">mRNA transport</keyword>
<evidence type="ECO:0000256" key="2">
    <source>
        <dbReference type="ARBA" id="ARBA00022816"/>
    </source>
</evidence>
<accession>A0A9D4U954</accession>
<evidence type="ECO:0000256" key="7">
    <source>
        <dbReference type="RuleBase" id="RU365072"/>
    </source>
</evidence>
<dbReference type="PANTHER" id="PTHR13003">
    <property type="entry name" value="NUP107-RELATED"/>
    <property type="match status" value="1"/>
</dbReference>
<dbReference type="Gene3D" id="1.10.3450.20">
    <property type="match status" value="1"/>
</dbReference>
<keyword evidence="6 7" id="KW-0539">Nucleus</keyword>
<dbReference type="Proteomes" id="UP000886520">
    <property type="component" value="Chromosome 21"/>
</dbReference>
<keyword evidence="9" id="KW-1185">Reference proteome</keyword>
<comment type="subunit">
    <text evidence="7">Part of the nuclear pore complex (NPC).</text>
</comment>
<dbReference type="GO" id="GO:0031080">
    <property type="term" value="C:nuclear pore outer ring"/>
    <property type="evidence" value="ECO:0007669"/>
    <property type="project" value="TreeGrafter"/>
</dbReference>
<comment type="function">
    <text evidence="7">Functions as a component of the nuclear pore complex (NPC).</text>
</comment>
<dbReference type="Pfam" id="PF04121">
    <property type="entry name" value="Nup84_Nup100"/>
    <property type="match status" value="1"/>
</dbReference>
<evidence type="ECO:0000313" key="9">
    <source>
        <dbReference type="Proteomes" id="UP000886520"/>
    </source>
</evidence>
<dbReference type="AlphaFoldDB" id="A0A9D4U954"/>
<gene>
    <name evidence="8" type="ORF">GOP47_0021859</name>
</gene>
<evidence type="ECO:0000256" key="4">
    <source>
        <dbReference type="ARBA" id="ARBA00023010"/>
    </source>
</evidence>
<evidence type="ECO:0000256" key="5">
    <source>
        <dbReference type="ARBA" id="ARBA00023132"/>
    </source>
</evidence>
<evidence type="ECO:0000256" key="3">
    <source>
        <dbReference type="ARBA" id="ARBA00022927"/>
    </source>
</evidence>
<protein>
    <recommendedName>
        <fullName evidence="7">Nuclear pore complex protein</fullName>
    </recommendedName>
</protein>
<dbReference type="PANTHER" id="PTHR13003:SF2">
    <property type="entry name" value="NUCLEAR PORE COMPLEX PROTEIN NUP107"/>
    <property type="match status" value="1"/>
</dbReference>
<dbReference type="GO" id="GO:0000973">
    <property type="term" value="P:post-transcriptional tethering of RNA polymerase II gene DNA at nuclear periphery"/>
    <property type="evidence" value="ECO:0007669"/>
    <property type="project" value="TreeGrafter"/>
</dbReference>
<keyword evidence="4 7" id="KW-0811">Translocation</keyword>
<dbReference type="GO" id="GO:0031965">
    <property type="term" value="C:nuclear membrane"/>
    <property type="evidence" value="ECO:0007669"/>
    <property type="project" value="UniProtKB-SubCell"/>
</dbReference>
<keyword evidence="5 7" id="KW-0906">Nuclear pore complex</keyword>
<dbReference type="InterPro" id="IPR007252">
    <property type="entry name" value="Nup84/Nup107"/>
</dbReference>
<dbReference type="GO" id="GO:0017056">
    <property type="term" value="F:structural constituent of nuclear pore"/>
    <property type="evidence" value="ECO:0007669"/>
    <property type="project" value="UniProtKB-UniRule"/>
</dbReference>
<organism evidence="8 9">
    <name type="scientific">Adiantum capillus-veneris</name>
    <name type="common">Maidenhair fern</name>
    <dbReference type="NCBI Taxonomy" id="13818"/>
    <lineage>
        <taxon>Eukaryota</taxon>
        <taxon>Viridiplantae</taxon>
        <taxon>Streptophyta</taxon>
        <taxon>Embryophyta</taxon>
        <taxon>Tracheophyta</taxon>
        <taxon>Polypodiopsida</taxon>
        <taxon>Polypodiidae</taxon>
        <taxon>Polypodiales</taxon>
        <taxon>Pteridineae</taxon>
        <taxon>Pteridaceae</taxon>
        <taxon>Vittarioideae</taxon>
        <taxon>Adiantum</taxon>
    </lineage>
</organism>
<proteinExistence type="inferred from homology"/>
<keyword evidence="7" id="KW-0472">Membrane</keyword>
<keyword evidence="3" id="KW-0653">Protein transport</keyword>
<dbReference type="Gene3D" id="1.20.190.50">
    <property type="match status" value="1"/>
</dbReference>